<dbReference type="PANTHER" id="PTHR11439:SF470">
    <property type="entry name" value="CYSTEINE-RICH RLK (RECEPTOR-LIKE PROTEIN KINASE) 8"/>
    <property type="match status" value="1"/>
</dbReference>
<dbReference type="SUPFAM" id="SSF56672">
    <property type="entry name" value="DNA/RNA polymerases"/>
    <property type="match status" value="1"/>
</dbReference>
<proteinExistence type="predicted"/>
<dbReference type="InterPro" id="IPR013103">
    <property type="entry name" value="RVT_2"/>
</dbReference>
<dbReference type="RefSeq" id="XP_016487678.1">
    <property type="nucleotide sequence ID" value="XM_016632192.1"/>
</dbReference>
<dbReference type="KEGG" id="nta:107807729"/>
<accession>A0A1S4BFR5</accession>
<organism evidence="2">
    <name type="scientific">Nicotiana tabacum</name>
    <name type="common">Common tobacco</name>
    <dbReference type="NCBI Taxonomy" id="4097"/>
    <lineage>
        <taxon>Eukaryota</taxon>
        <taxon>Viridiplantae</taxon>
        <taxon>Streptophyta</taxon>
        <taxon>Embryophyta</taxon>
        <taxon>Tracheophyta</taxon>
        <taxon>Spermatophyta</taxon>
        <taxon>Magnoliopsida</taxon>
        <taxon>eudicotyledons</taxon>
        <taxon>Gunneridae</taxon>
        <taxon>Pentapetalae</taxon>
        <taxon>asterids</taxon>
        <taxon>lamiids</taxon>
        <taxon>Solanales</taxon>
        <taxon>Solanaceae</taxon>
        <taxon>Nicotianoideae</taxon>
        <taxon>Nicotianeae</taxon>
        <taxon>Nicotiana</taxon>
    </lineage>
</organism>
<dbReference type="PANTHER" id="PTHR11439">
    <property type="entry name" value="GAG-POL-RELATED RETROTRANSPOSON"/>
    <property type="match status" value="1"/>
</dbReference>
<feature type="domain" description="Reverse transcriptase Ty1/copia-type" evidence="1">
    <location>
        <begin position="9"/>
        <end position="101"/>
    </location>
</feature>
<protein>
    <submittedName>
        <fullName evidence="2">Uncharacterized mitochondrial protein AtMg00810-like</fullName>
    </submittedName>
</protein>
<dbReference type="InterPro" id="IPR043502">
    <property type="entry name" value="DNA/RNA_pol_sf"/>
</dbReference>
<dbReference type="STRING" id="4097.A0A1S4BFR5"/>
<evidence type="ECO:0000313" key="2">
    <source>
        <dbReference type="RefSeq" id="XP_016487678.1"/>
    </source>
</evidence>
<dbReference type="PaxDb" id="4097-A0A1S4BFR5"/>
<dbReference type="CDD" id="cd09272">
    <property type="entry name" value="RNase_HI_RT_Ty1"/>
    <property type="match status" value="1"/>
</dbReference>
<dbReference type="AlphaFoldDB" id="A0A1S4BFR5"/>
<name>A0A1S4BFR5_TOBAC</name>
<sequence>MGYTHSLNDYSLFFKKSVSSIVLLAVYVDDIILTGDDEAEILALKAFLDGHFKIKDLGTLNYFLGIEVSYFPSGLLLHQHKFISDLLLEYHCSEVAPVVSPLDLTQKLKAGVGDLLPKPEQFRSLIGFFQHLSQFLQSPRVSHVAAALHLLRYLKGTSDMGVFFEDSSDLSLTTYCDSDWAACPNTRRSITGFSIFLGGSLIGWKSKKQPMVSLSSAEAEYKVVSKVFAELAWVARLLDDLNVSVASPPLTLTLTTHGYKMSTVQNAHLKVVDEAPLQLQMWWYDLGKDG</sequence>
<dbReference type="Pfam" id="PF07727">
    <property type="entry name" value="RVT_2"/>
    <property type="match status" value="1"/>
</dbReference>
<dbReference type="OMA" id="HQHKFIS"/>
<gene>
    <name evidence="2" type="primary">LOC107807729</name>
</gene>
<reference evidence="2" key="1">
    <citation type="submission" date="2025-08" db="UniProtKB">
        <authorList>
            <consortium name="RefSeq"/>
        </authorList>
    </citation>
    <scope>IDENTIFICATION</scope>
</reference>
<dbReference type="OrthoDB" id="1287748at2759"/>
<evidence type="ECO:0000259" key="1">
    <source>
        <dbReference type="Pfam" id="PF07727"/>
    </source>
</evidence>